<reference evidence="1" key="1">
    <citation type="submission" date="2021-06" db="EMBL/GenBank/DDBJ databases">
        <authorList>
            <person name="Kallberg Y."/>
            <person name="Tangrot J."/>
            <person name="Rosling A."/>
        </authorList>
    </citation>
    <scope>NUCLEOTIDE SEQUENCE</scope>
    <source>
        <strain evidence="1">87-6 pot B 2015</strain>
    </source>
</reference>
<sequence>MVTKKILRNVLAIRIKNSYKLRDFLKAFSDWSFPKLKHLTEGLSQDVPISGNEASKSQCVDLLQTAGVTEVKDKAWEAASLPMKKGTVKLAFQNQLQWFESNGSEEEKKAGNEALGEISVAVVTEILGNYGSAQFSANTEKLKGITRGLRSCLILYLPTEMQYDDSP</sequence>
<organism evidence="1 2">
    <name type="scientific">Funneliformis mosseae</name>
    <name type="common">Endomycorrhizal fungus</name>
    <name type="synonym">Glomus mosseae</name>
    <dbReference type="NCBI Taxonomy" id="27381"/>
    <lineage>
        <taxon>Eukaryota</taxon>
        <taxon>Fungi</taxon>
        <taxon>Fungi incertae sedis</taxon>
        <taxon>Mucoromycota</taxon>
        <taxon>Glomeromycotina</taxon>
        <taxon>Glomeromycetes</taxon>
        <taxon>Glomerales</taxon>
        <taxon>Glomeraceae</taxon>
        <taxon>Funneliformis</taxon>
    </lineage>
</organism>
<dbReference type="AlphaFoldDB" id="A0A9N8WQ14"/>
<gene>
    <name evidence="1" type="ORF">FMOSSE_LOCUS3719</name>
</gene>
<dbReference type="Proteomes" id="UP000789375">
    <property type="component" value="Unassembled WGS sequence"/>
</dbReference>
<evidence type="ECO:0000313" key="1">
    <source>
        <dbReference type="EMBL" id="CAG8494730.1"/>
    </source>
</evidence>
<accession>A0A9N8WQ14</accession>
<dbReference type="EMBL" id="CAJVPP010000575">
    <property type="protein sequence ID" value="CAG8494730.1"/>
    <property type="molecule type" value="Genomic_DNA"/>
</dbReference>
<proteinExistence type="predicted"/>
<evidence type="ECO:0000313" key="2">
    <source>
        <dbReference type="Proteomes" id="UP000789375"/>
    </source>
</evidence>
<name>A0A9N8WQ14_FUNMO</name>
<comment type="caution">
    <text evidence="1">The sequence shown here is derived from an EMBL/GenBank/DDBJ whole genome shotgun (WGS) entry which is preliminary data.</text>
</comment>
<keyword evidence="2" id="KW-1185">Reference proteome</keyword>
<protein>
    <submittedName>
        <fullName evidence="1">13972_t:CDS:1</fullName>
    </submittedName>
</protein>